<dbReference type="EMBL" id="JANLCM010000001">
    <property type="protein sequence ID" value="MCS5717599.1"/>
    <property type="molecule type" value="Genomic_DNA"/>
</dbReference>
<dbReference type="InterPro" id="IPR016064">
    <property type="entry name" value="NAD/diacylglycerol_kinase_sf"/>
</dbReference>
<dbReference type="Pfam" id="PF19279">
    <property type="entry name" value="YegS_C"/>
    <property type="match status" value="1"/>
</dbReference>
<keyword evidence="3" id="KW-0808">Transferase</keyword>
<dbReference type="Gene3D" id="2.60.200.40">
    <property type="match status" value="1"/>
</dbReference>
<name>A0ABT2GN08_9MICO</name>
<dbReference type="Gene3D" id="3.40.50.10330">
    <property type="entry name" value="Probable inorganic polyphosphate/atp-NAD kinase, domain 1"/>
    <property type="match status" value="1"/>
</dbReference>
<keyword evidence="7" id="KW-0443">Lipid metabolism</keyword>
<feature type="region of interest" description="Disordered" evidence="9">
    <location>
        <begin position="1"/>
        <end position="75"/>
    </location>
</feature>
<proteinExistence type="inferred from homology"/>
<dbReference type="InterPro" id="IPR045540">
    <property type="entry name" value="YegS/DAGK_C"/>
</dbReference>
<keyword evidence="7" id="KW-0594">Phospholipid biosynthesis</keyword>
<dbReference type="Proteomes" id="UP001165584">
    <property type="component" value="Unassembled WGS sequence"/>
</dbReference>
<evidence type="ECO:0000256" key="4">
    <source>
        <dbReference type="ARBA" id="ARBA00022741"/>
    </source>
</evidence>
<sequence length="400" mass="42317">MAAREGEAERNGPPPPTHGDGEAAKRSESERNRPLSTTQGDGEAAKRPHRNMSRGAGQGPATPEEAARSTAPEAARTAAVVVNPIKVDASRLRPVVAAAEKAAGWAETLWFETTKDDPGDVVTRAAVAAGASVVMAAGGDGTVRSVAEALRDTDVSLGLLPVGTGNLLARNLDLNLTNVEQAVTAVFTGQDRRIDLGVISVTREDDSVEEKVFLVMAGLGIDAKMIAKTNKKLKKAVGWLAYVDGIGRAIPELKPVKLRFRLDGSSWRSTSVHTVIVGNCGMLPGGLLLIPDAKPDDGVLDIVALRPEGPLGWLRVWNKIAFENGVLRKSAAGRKIIDLNNDVRSVSYSTGRDFELTLDGVEEIQLDGDEWGVARAVHTWVDAGALLVRVPADTKAVTTA</sequence>
<dbReference type="InterPro" id="IPR050187">
    <property type="entry name" value="Lipid_Phosphate_FormReg"/>
</dbReference>
<dbReference type="InterPro" id="IPR017438">
    <property type="entry name" value="ATP-NAD_kinase_N"/>
</dbReference>
<dbReference type="PROSITE" id="PS50146">
    <property type="entry name" value="DAGK"/>
    <property type="match status" value="1"/>
</dbReference>
<gene>
    <name evidence="11" type="ORF">N1027_05545</name>
</gene>
<evidence type="ECO:0000313" key="12">
    <source>
        <dbReference type="Proteomes" id="UP001165584"/>
    </source>
</evidence>
<protein>
    <submittedName>
        <fullName evidence="11">Diacylglycerol kinase family protein</fullName>
    </submittedName>
</protein>
<dbReference type="RefSeq" id="WP_259506001.1">
    <property type="nucleotide sequence ID" value="NZ_JANLCM010000001.1"/>
</dbReference>
<dbReference type="Pfam" id="PF00781">
    <property type="entry name" value="DAGK_cat"/>
    <property type="match status" value="1"/>
</dbReference>
<keyword evidence="5 11" id="KW-0418">Kinase</keyword>
<evidence type="ECO:0000256" key="6">
    <source>
        <dbReference type="ARBA" id="ARBA00022840"/>
    </source>
</evidence>
<dbReference type="PANTHER" id="PTHR12358:SF54">
    <property type="entry name" value="SPHINGOSINE KINASE RELATED PROTEIN"/>
    <property type="match status" value="1"/>
</dbReference>
<reference evidence="11" key="1">
    <citation type="submission" date="2022-08" db="EMBL/GenBank/DDBJ databases">
        <authorList>
            <person name="Deng Y."/>
            <person name="Han X.-F."/>
            <person name="Zhang Y.-Q."/>
        </authorList>
    </citation>
    <scope>NUCLEOTIDE SEQUENCE</scope>
    <source>
        <strain evidence="11">CPCC 205763</strain>
    </source>
</reference>
<dbReference type="SUPFAM" id="SSF111331">
    <property type="entry name" value="NAD kinase/diacylglycerol kinase-like"/>
    <property type="match status" value="1"/>
</dbReference>
<evidence type="ECO:0000256" key="9">
    <source>
        <dbReference type="SAM" id="MobiDB-lite"/>
    </source>
</evidence>
<keyword evidence="7" id="KW-0444">Lipid biosynthesis</keyword>
<accession>A0ABT2GN08</accession>
<evidence type="ECO:0000256" key="1">
    <source>
        <dbReference type="ARBA" id="ARBA00001946"/>
    </source>
</evidence>
<organism evidence="11 12">
    <name type="scientific">Herbiconiux aconitum</name>
    <dbReference type="NCBI Taxonomy" id="2970913"/>
    <lineage>
        <taxon>Bacteria</taxon>
        <taxon>Bacillati</taxon>
        <taxon>Actinomycetota</taxon>
        <taxon>Actinomycetes</taxon>
        <taxon>Micrococcales</taxon>
        <taxon>Microbacteriaceae</taxon>
        <taxon>Herbiconiux</taxon>
    </lineage>
</organism>
<comment type="caution">
    <text evidence="11">The sequence shown here is derived from an EMBL/GenBank/DDBJ whole genome shotgun (WGS) entry which is preliminary data.</text>
</comment>
<feature type="compositionally biased region" description="Basic and acidic residues" evidence="9">
    <location>
        <begin position="19"/>
        <end position="33"/>
    </location>
</feature>
<dbReference type="PANTHER" id="PTHR12358">
    <property type="entry name" value="SPHINGOSINE KINASE"/>
    <property type="match status" value="1"/>
</dbReference>
<comment type="cofactor">
    <cofactor evidence="1">
        <name>Mg(2+)</name>
        <dbReference type="ChEBI" id="CHEBI:18420"/>
    </cofactor>
</comment>
<evidence type="ECO:0000259" key="10">
    <source>
        <dbReference type="PROSITE" id="PS50146"/>
    </source>
</evidence>
<keyword evidence="12" id="KW-1185">Reference proteome</keyword>
<keyword evidence="6" id="KW-0067">ATP-binding</keyword>
<evidence type="ECO:0000256" key="3">
    <source>
        <dbReference type="ARBA" id="ARBA00022679"/>
    </source>
</evidence>
<evidence type="ECO:0000256" key="5">
    <source>
        <dbReference type="ARBA" id="ARBA00022777"/>
    </source>
</evidence>
<evidence type="ECO:0000313" key="11">
    <source>
        <dbReference type="EMBL" id="MCS5717599.1"/>
    </source>
</evidence>
<evidence type="ECO:0000256" key="7">
    <source>
        <dbReference type="ARBA" id="ARBA00023209"/>
    </source>
</evidence>
<keyword evidence="8" id="KW-1208">Phospholipid metabolism</keyword>
<dbReference type="GO" id="GO:0016301">
    <property type="term" value="F:kinase activity"/>
    <property type="evidence" value="ECO:0007669"/>
    <property type="project" value="UniProtKB-KW"/>
</dbReference>
<keyword evidence="4" id="KW-0547">Nucleotide-binding</keyword>
<dbReference type="InterPro" id="IPR001206">
    <property type="entry name" value="Diacylglycerol_kinase_cat_dom"/>
</dbReference>
<evidence type="ECO:0000256" key="2">
    <source>
        <dbReference type="ARBA" id="ARBA00005983"/>
    </source>
</evidence>
<evidence type="ECO:0000256" key="8">
    <source>
        <dbReference type="ARBA" id="ARBA00023264"/>
    </source>
</evidence>
<feature type="compositionally biased region" description="Basic and acidic residues" evidence="9">
    <location>
        <begin position="1"/>
        <end position="10"/>
    </location>
</feature>
<feature type="domain" description="DAGKc" evidence="10">
    <location>
        <begin position="73"/>
        <end position="203"/>
    </location>
</feature>
<comment type="similarity">
    <text evidence="2">Belongs to the diacylglycerol/lipid kinase family.</text>
</comment>